<sequence length="63" mass="7045">MTPLVMNLHLLDELREKLCDNSEGSASHSKVIALFLLSNALVMYPGLQVDLHSLRGETMSQYN</sequence>
<keyword evidence="2" id="KW-1185">Reference proteome</keyword>
<dbReference type="AlphaFoldDB" id="A0A4Z2HWA6"/>
<gene>
    <name evidence="1" type="ORF">EYF80_019939</name>
</gene>
<name>A0A4Z2HWA6_9TELE</name>
<dbReference type="Proteomes" id="UP000314294">
    <property type="component" value="Unassembled WGS sequence"/>
</dbReference>
<organism evidence="1 2">
    <name type="scientific">Liparis tanakae</name>
    <name type="common">Tanaka's snailfish</name>
    <dbReference type="NCBI Taxonomy" id="230148"/>
    <lineage>
        <taxon>Eukaryota</taxon>
        <taxon>Metazoa</taxon>
        <taxon>Chordata</taxon>
        <taxon>Craniata</taxon>
        <taxon>Vertebrata</taxon>
        <taxon>Euteleostomi</taxon>
        <taxon>Actinopterygii</taxon>
        <taxon>Neopterygii</taxon>
        <taxon>Teleostei</taxon>
        <taxon>Neoteleostei</taxon>
        <taxon>Acanthomorphata</taxon>
        <taxon>Eupercaria</taxon>
        <taxon>Perciformes</taxon>
        <taxon>Cottioidei</taxon>
        <taxon>Cottales</taxon>
        <taxon>Liparidae</taxon>
        <taxon>Liparis</taxon>
    </lineage>
</organism>
<protein>
    <submittedName>
        <fullName evidence="1">Uncharacterized protein</fullName>
    </submittedName>
</protein>
<proteinExistence type="predicted"/>
<comment type="caution">
    <text evidence="1">The sequence shown here is derived from an EMBL/GenBank/DDBJ whole genome shotgun (WGS) entry which is preliminary data.</text>
</comment>
<reference evidence="1 2" key="1">
    <citation type="submission" date="2019-03" db="EMBL/GenBank/DDBJ databases">
        <title>First draft genome of Liparis tanakae, snailfish: a comprehensive survey of snailfish specific genes.</title>
        <authorList>
            <person name="Kim W."/>
            <person name="Song I."/>
            <person name="Jeong J.-H."/>
            <person name="Kim D."/>
            <person name="Kim S."/>
            <person name="Ryu S."/>
            <person name="Song J.Y."/>
            <person name="Lee S.K."/>
        </authorList>
    </citation>
    <scope>NUCLEOTIDE SEQUENCE [LARGE SCALE GENOMIC DNA]</scope>
    <source>
        <tissue evidence="1">Muscle</tissue>
    </source>
</reference>
<accession>A0A4Z2HWA6</accession>
<dbReference type="EMBL" id="SRLO01000170">
    <property type="protein sequence ID" value="TNN69871.1"/>
    <property type="molecule type" value="Genomic_DNA"/>
</dbReference>
<evidence type="ECO:0000313" key="2">
    <source>
        <dbReference type="Proteomes" id="UP000314294"/>
    </source>
</evidence>
<evidence type="ECO:0000313" key="1">
    <source>
        <dbReference type="EMBL" id="TNN69871.1"/>
    </source>
</evidence>